<feature type="transmembrane region" description="Helical" evidence="1">
    <location>
        <begin position="71"/>
        <end position="91"/>
    </location>
</feature>
<keyword evidence="1" id="KW-0812">Transmembrane</keyword>
<feature type="transmembrane region" description="Helical" evidence="1">
    <location>
        <begin position="39"/>
        <end position="59"/>
    </location>
</feature>
<keyword evidence="1" id="KW-0472">Membrane</keyword>
<dbReference type="HOGENOM" id="CLU_2404631_0_0_11"/>
<feature type="non-terminal residue" evidence="2">
    <location>
        <position position="93"/>
    </location>
</feature>
<accession>U2R1W8</accession>
<gene>
    <name evidence="2" type="ORF">N136_04403</name>
</gene>
<name>U2R1W8_LEIAQ</name>
<dbReference type="AlphaFoldDB" id="U2R1W8"/>
<reference evidence="2 3" key="1">
    <citation type="submission" date="2013-08" db="EMBL/GenBank/DDBJ databases">
        <authorList>
            <person name="Weinstock G."/>
            <person name="Sodergren E."/>
            <person name="Wylie T."/>
            <person name="Fulton L."/>
            <person name="Fulton R."/>
            <person name="Fronick C."/>
            <person name="O'Laughlin M."/>
            <person name="Godfrey J."/>
            <person name="Miner T."/>
            <person name="Herter B."/>
            <person name="Appelbaum E."/>
            <person name="Cordes M."/>
            <person name="Lek S."/>
            <person name="Wollam A."/>
            <person name="Pepin K.H."/>
            <person name="Palsikar V.B."/>
            <person name="Mitreva M."/>
            <person name="Wilson R.K."/>
        </authorList>
    </citation>
    <scope>NUCLEOTIDE SEQUENCE [LARGE SCALE GENOMIC DNA]</scope>
    <source>
        <strain evidence="2 3">ATCC 14665</strain>
    </source>
</reference>
<sequence length="93" mass="9187">MRGRRSGLAVYVAAACLLRGADAAAVIGVVLLAQQHRLGAGTGLLAACITLPHLLGPVAAQLLDRTHAKRAVLAGAGALYGLALAVAVPAIGT</sequence>
<keyword evidence="1" id="KW-1133">Transmembrane helix</keyword>
<comment type="caution">
    <text evidence="2">The sequence shown here is derived from an EMBL/GenBank/DDBJ whole genome shotgun (WGS) entry which is preliminary data.</text>
</comment>
<organism evidence="2 3">
    <name type="scientific">Leifsonia aquatica ATCC 14665</name>
    <dbReference type="NCBI Taxonomy" id="1358026"/>
    <lineage>
        <taxon>Bacteria</taxon>
        <taxon>Bacillati</taxon>
        <taxon>Actinomycetota</taxon>
        <taxon>Actinomycetes</taxon>
        <taxon>Micrococcales</taxon>
        <taxon>Microbacteriaceae</taxon>
        <taxon>Leifsonia</taxon>
    </lineage>
</organism>
<evidence type="ECO:0000256" key="1">
    <source>
        <dbReference type="SAM" id="Phobius"/>
    </source>
</evidence>
<dbReference type="PROSITE" id="PS51257">
    <property type="entry name" value="PROKAR_LIPOPROTEIN"/>
    <property type="match status" value="1"/>
</dbReference>
<dbReference type="Proteomes" id="UP000016605">
    <property type="component" value="Unassembled WGS sequence"/>
</dbReference>
<dbReference type="EMBL" id="AWVQ01000757">
    <property type="protein sequence ID" value="ERK69275.1"/>
    <property type="molecule type" value="Genomic_DNA"/>
</dbReference>
<proteinExistence type="predicted"/>
<protein>
    <submittedName>
        <fullName evidence="2">Uncharacterized protein</fullName>
    </submittedName>
</protein>
<evidence type="ECO:0000313" key="2">
    <source>
        <dbReference type="EMBL" id="ERK69275.1"/>
    </source>
</evidence>
<evidence type="ECO:0000313" key="3">
    <source>
        <dbReference type="Proteomes" id="UP000016605"/>
    </source>
</evidence>